<feature type="binding site" evidence="10">
    <location>
        <position position="17"/>
    </location>
    <ligand>
        <name>Mg(2+)</name>
        <dbReference type="ChEBI" id="CHEBI:18420"/>
    </ligand>
</feature>
<evidence type="ECO:0000313" key="12">
    <source>
        <dbReference type="Proteomes" id="UP001606305"/>
    </source>
</evidence>
<dbReference type="InterPro" id="IPR006439">
    <property type="entry name" value="HAD-SF_hydro_IA"/>
</dbReference>
<dbReference type="SUPFAM" id="SSF56784">
    <property type="entry name" value="HAD-like"/>
    <property type="match status" value="1"/>
</dbReference>
<evidence type="ECO:0000256" key="8">
    <source>
        <dbReference type="ARBA" id="ARBA00022842"/>
    </source>
</evidence>
<evidence type="ECO:0000256" key="5">
    <source>
        <dbReference type="ARBA" id="ARBA00013078"/>
    </source>
</evidence>
<comment type="pathway">
    <text evidence="3 10">Organic acid metabolism; glycolate biosynthesis; glycolate from 2-phosphoglycolate: step 1/1.</text>
</comment>
<dbReference type="PANTHER" id="PTHR43434">
    <property type="entry name" value="PHOSPHOGLYCOLATE PHOSPHATASE"/>
    <property type="match status" value="1"/>
</dbReference>
<name>A0ABW7GCJ2_9BURK</name>
<dbReference type="SFLD" id="SFLDS00003">
    <property type="entry name" value="Haloacid_Dehalogenase"/>
    <property type="match status" value="1"/>
</dbReference>
<keyword evidence="12" id="KW-1185">Reference proteome</keyword>
<evidence type="ECO:0000256" key="3">
    <source>
        <dbReference type="ARBA" id="ARBA00004818"/>
    </source>
</evidence>
<dbReference type="SFLD" id="SFLDG01135">
    <property type="entry name" value="C1.5.6:_HAD__Beta-PGM__Phospha"/>
    <property type="match status" value="1"/>
</dbReference>
<evidence type="ECO:0000256" key="9">
    <source>
        <dbReference type="ARBA" id="ARBA00023277"/>
    </source>
</evidence>
<evidence type="ECO:0000256" key="7">
    <source>
        <dbReference type="ARBA" id="ARBA00022801"/>
    </source>
</evidence>
<comment type="caution">
    <text evidence="11">The sequence shown here is derived from an EMBL/GenBank/DDBJ whole genome shotgun (WGS) entry which is preliminary data.</text>
</comment>
<dbReference type="NCBIfam" id="TIGR01549">
    <property type="entry name" value="HAD-SF-IA-v1"/>
    <property type="match status" value="1"/>
</dbReference>
<gene>
    <name evidence="11" type="primary">gph</name>
    <name evidence="11" type="ORF">ACG00X_22800</name>
</gene>
<comment type="catalytic activity">
    <reaction evidence="1 10">
        <text>2-phosphoglycolate + H2O = glycolate + phosphate</text>
        <dbReference type="Rhea" id="RHEA:14369"/>
        <dbReference type="ChEBI" id="CHEBI:15377"/>
        <dbReference type="ChEBI" id="CHEBI:29805"/>
        <dbReference type="ChEBI" id="CHEBI:43474"/>
        <dbReference type="ChEBI" id="CHEBI:58033"/>
        <dbReference type="EC" id="3.1.3.18"/>
    </reaction>
</comment>
<feature type="binding site" evidence="10">
    <location>
        <position position="177"/>
    </location>
    <ligand>
        <name>Mg(2+)</name>
        <dbReference type="ChEBI" id="CHEBI:18420"/>
    </ligand>
</feature>
<dbReference type="EMBL" id="JBIGIA010000027">
    <property type="protein sequence ID" value="MFG6459673.1"/>
    <property type="molecule type" value="Genomic_DNA"/>
</dbReference>
<feature type="binding site" evidence="10">
    <location>
        <position position="19"/>
    </location>
    <ligand>
        <name>Mg(2+)</name>
        <dbReference type="ChEBI" id="CHEBI:18420"/>
    </ligand>
</feature>
<evidence type="ECO:0000256" key="2">
    <source>
        <dbReference type="ARBA" id="ARBA00001946"/>
    </source>
</evidence>
<dbReference type="InterPro" id="IPR023214">
    <property type="entry name" value="HAD_sf"/>
</dbReference>
<keyword evidence="6 10" id="KW-0479">Metal-binding</keyword>
<reference evidence="11 12" key="1">
    <citation type="submission" date="2024-09" db="EMBL/GenBank/DDBJ databases">
        <title>Novel species of the genus Pelomonas and Roseateles isolated from streams.</title>
        <authorList>
            <person name="Lu H."/>
        </authorList>
    </citation>
    <scope>NUCLEOTIDE SEQUENCE [LARGE SCALE GENOMIC DNA]</scope>
    <source>
        <strain evidence="11 12">BYS96W</strain>
    </source>
</reference>
<keyword evidence="7 10" id="KW-0378">Hydrolase</keyword>
<evidence type="ECO:0000256" key="4">
    <source>
        <dbReference type="ARBA" id="ARBA00006171"/>
    </source>
</evidence>
<dbReference type="SFLD" id="SFLDG01129">
    <property type="entry name" value="C1.5:_HAD__Beta-PGM__Phosphata"/>
    <property type="match status" value="1"/>
</dbReference>
<evidence type="ECO:0000256" key="1">
    <source>
        <dbReference type="ARBA" id="ARBA00000830"/>
    </source>
</evidence>
<dbReference type="PANTHER" id="PTHR43434:SF1">
    <property type="entry name" value="PHOSPHOGLYCOLATE PHOSPHATASE"/>
    <property type="match status" value="1"/>
</dbReference>
<dbReference type="Gene3D" id="3.40.50.1000">
    <property type="entry name" value="HAD superfamily/HAD-like"/>
    <property type="match status" value="1"/>
</dbReference>
<dbReference type="InterPro" id="IPR037512">
    <property type="entry name" value="PGPase_prok"/>
</dbReference>
<keyword evidence="9 10" id="KW-0119">Carbohydrate metabolism</keyword>
<dbReference type="HAMAP" id="MF_00495">
    <property type="entry name" value="GPH_hydrolase_bact"/>
    <property type="match status" value="1"/>
</dbReference>
<sequence length="229" mass="24316">MSAIHSTPAAPRALILDLDGTLVDTLGDFVAVLGLTLADFSLPAVGREFVEHTIGRGGEHLVRQTLAHVGGDPALFDRAWARYQQHYAAVNGKHVAVYPGVVEGLALLQAQGLPLAVLTNKPVAPARELLRLKGLDGFFTHVFGGDSFERKKPDPLPLLKTCEALGTPPSATWMVGDSRNDAEAARAAGCPLVLVTYGYNHGEDIRAVPAQQHVGRLDAIRLNGAARPA</sequence>
<evidence type="ECO:0000256" key="10">
    <source>
        <dbReference type="HAMAP-Rule" id="MF_00495"/>
    </source>
</evidence>
<accession>A0ABW7GCJ2</accession>
<proteinExistence type="inferred from homology"/>
<dbReference type="InterPro" id="IPR036412">
    <property type="entry name" value="HAD-like_sf"/>
</dbReference>
<dbReference type="Pfam" id="PF13419">
    <property type="entry name" value="HAD_2"/>
    <property type="match status" value="1"/>
</dbReference>
<organism evidence="11 12">
    <name type="scientific">Pelomonas nitida</name>
    <dbReference type="NCBI Taxonomy" id="3299027"/>
    <lineage>
        <taxon>Bacteria</taxon>
        <taxon>Pseudomonadati</taxon>
        <taxon>Pseudomonadota</taxon>
        <taxon>Betaproteobacteria</taxon>
        <taxon>Burkholderiales</taxon>
        <taxon>Sphaerotilaceae</taxon>
        <taxon>Roseateles</taxon>
    </lineage>
</organism>
<feature type="active site" description="Nucleophile" evidence="10">
    <location>
        <position position="17"/>
    </location>
</feature>
<dbReference type="NCBIfam" id="TIGR01449">
    <property type="entry name" value="PGP_bact"/>
    <property type="match status" value="1"/>
</dbReference>
<dbReference type="Proteomes" id="UP001606305">
    <property type="component" value="Unassembled WGS sequence"/>
</dbReference>
<comment type="similarity">
    <text evidence="4 10">Belongs to the HAD-like hydrolase superfamily. CbbY/CbbZ/Gph/YieH family.</text>
</comment>
<dbReference type="InterPro" id="IPR023198">
    <property type="entry name" value="PGP-like_dom2"/>
</dbReference>
<dbReference type="EC" id="3.1.3.18" evidence="5 10"/>
<comment type="cofactor">
    <cofactor evidence="2 10">
        <name>Mg(2+)</name>
        <dbReference type="ChEBI" id="CHEBI:18420"/>
    </cofactor>
</comment>
<dbReference type="NCBIfam" id="TIGR01509">
    <property type="entry name" value="HAD-SF-IA-v3"/>
    <property type="match status" value="1"/>
</dbReference>
<evidence type="ECO:0000256" key="6">
    <source>
        <dbReference type="ARBA" id="ARBA00022723"/>
    </source>
</evidence>
<evidence type="ECO:0000313" key="11">
    <source>
        <dbReference type="EMBL" id="MFG6459673.1"/>
    </source>
</evidence>
<dbReference type="Gene3D" id="1.10.150.240">
    <property type="entry name" value="Putative phosphatase, domain 2"/>
    <property type="match status" value="1"/>
</dbReference>
<dbReference type="InterPro" id="IPR050155">
    <property type="entry name" value="HAD-like_hydrolase_sf"/>
</dbReference>
<keyword evidence="8 10" id="KW-0460">Magnesium</keyword>
<dbReference type="InterPro" id="IPR041492">
    <property type="entry name" value="HAD_2"/>
</dbReference>
<dbReference type="RefSeq" id="WP_394491917.1">
    <property type="nucleotide sequence ID" value="NZ_JBIGIA010000027.1"/>
</dbReference>
<dbReference type="PRINTS" id="PR00413">
    <property type="entry name" value="HADHALOGNASE"/>
</dbReference>
<protein>
    <recommendedName>
        <fullName evidence="5 10">Phosphoglycolate phosphatase</fullName>
        <shortName evidence="10">PGP</shortName>
        <shortName evidence="10">PGPase</shortName>
        <ecNumber evidence="5 10">3.1.3.18</ecNumber>
    </recommendedName>
</protein>
<dbReference type="GO" id="GO:0008967">
    <property type="term" value="F:phosphoglycolate phosphatase activity"/>
    <property type="evidence" value="ECO:0007669"/>
    <property type="project" value="UniProtKB-EC"/>
</dbReference>
<comment type="function">
    <text evidence="10">Specifically catalyzes the dephosphorylation of 2-phosphoglycolate. Is involved in the dissimilation of the intracellular 2-phosphoglycolate formed during the DNA repair of 3'-phosphoglycolate ends, a major class of DNA lesions induced by oxidative stress.</text>
</comment>